<feature type="region of interest" description="Disordered" evidence="1">
    <location>
        <begin position="28"/>
        <end position="135"/>
    </location>
</feature>
<accession>A0A1A6FZU0</accession>
<dbReference type="OrthoDB" id="340346at2759"/>
<comment type="caution">
    <text evidence="2">The sequence shown here is derived from an EMBL/GenBank/DDBJ whole genome shotgun (WGS) entry which is preliminary data.</text>
</comment>
<name>A0A1A6FZU0_NEOLE</name>
<feature type="compositionally biased region" description="Polar residues" evidence="1">
    <location>
        <begin position="79"/>
        <end position="92"/>
    </location>
</feature>
<protein>
    <submittedName>
        <fullName evidence="2">Uncharacterized protein</fullName>
    </submittedName>
</protein>
<sequence length="135" mass="14018">VRQAAFQSLGPFISTFANPSRAGLHIREDGTLSIRPSSQEAESDFAPGSPRPSSCHATSSAGSETPVHVEPDLLPEGTSAETSHLRGSTSSTDTRENQPESPSSTRAEMTAISPGNSPLPELPAVSGCLSNGYPE</sequence>
<feature type="non-terminal residue" evidence="2">
    <location>
        <position position="135"/>
    </location>
</feature>
<dbReference type="EMBL" id="LZPO01113206">
    <property type="protein sequence ID" value="OBS58672.1"/>
    <property type="molecule type" value="Genomic_DNA"/>
</dbReference>
<feature type="non-terminal residue" evidence="2">
    <location>
        <position position="1"/>
    </location>
</feature>
<evidence type="ECO:0000256" key="1">
    <source>
        <dbReference type="SAM" id="MobiDB-lite"/>
    </source>
</evidence>
<feature type="compositionally biased region" description="Polar residues" evidence="1">
    <location>
        <begin position="51"/>
        <end position="63"/>
    </location>
</feature>
<gene>
    <name evidence="2" type="ORF">A6R68_10194</name>
</gene>
<keyword evidence="3" id="KW-1185">Reference proteome</keyword>
<evidence type="ECO:0000313" key="2">
    <source>
        <dbReference type="EMBL" id="OBS58672.1"/>
    </source>
</evidence>
<dbReference type="Proteomes" id="UP000092124">
    <property type="component" value="Unassembled WGS sequence"/>
</dbReference>
<proteinExistence type="predicted"/>
<reference evidence="2 3" key="1">
    <citation type="submission" date="2016-06" db="EMBL/GenBank/DDBJ databases">
        <title>The Draft Genome Sequence and Annotation of the Desert Woodrat Neotoma lepida.</title>
        <authorList>
            <person name="Campbell M."/>
            <person name="Oakeson K.F."/>
            <person name="Yandell M."/>
            <person name="Halpert J.R."/>
            <person name="Dearing D."/>
        </authorList>
    </citation>
    <scope>NUCLEOTIDE SEQUENCE [LARGE SCALE GENOMIC DNA]</scope>
    <source>
        <strain evidence="2">417</strain>
        <tissue evidence="2">Liver</tissue>
    </source>
</reference>
<dbReference type="AlphaFoldDB" id="A0A1A6FZU0"/>
<evidence type="ECO:0000313" key="3">
    <source>
        <dbReference type="Proteomes" id="UP000092124"/>
    </source>
</evidence>
<dbReference type="STRING" id="56216.A0A1A6FZU0"/>
<organism evidence="2 3">
    <name type="scientific">Neotoma lepida</name>
    <name type="common">Desert woodrat</name>
    <dbReference type="NCBI Taxonomy" id="56216"/>
    <lineage>
        <taxon>Eukaryota</taxon>
        <taxon>Metazoa</taxon>
        <taxon>Chordata</taxon>
        <taxon>Craniata</taxon>
        <taxon>Vertebrata</taxon>
        <taxon>Euteleostomi</taxon>
        <taxon>Mammalia</taxon>
        <taxon>Eutheria</taxon>
        <taxon>Euarchontoglires</taxon>
        <taxon>Glires</taxon>
        <taxon>Rodentia</taxon>
        <taxon>Myomorpha</taxon>
        <taxon>Muroidea</taxon>
        <taxon>Cricetidae</taxon>
        <taxon>Neotominae</taxon>
        <taxon>Neotoma</taxon>
    </lineage>
</organism>